<protein>
    <recommendedName>
        <fullName evidence="3">Helicase HerA central domain-containing protein</fullName>
    </recommendedName>
</protein>
<sequence>MSVKNEPSIEAYIGATGSGKGVSLKRRLKALKGGRLLIWDPRNEYSDFAPAVDSLRALVQAFHQRAGPVKARYVANDHQPLAEQFDFVCRLAFAAGNLVFLAEELTDVTKPSWAPPAWRKIITQGRHQGLVVLGAAQRPALIDKSFLGGCTYIRCFTLRYDDDRRAMAKALDVSQDRVDALRTIKDDRGTVIGYLERDFRHDDEAKPGNIRLKAST</sequence>
<name>A0A246IUZ4_9BURK</name>
<dbReference type="Proteomes" id="UP000197468">
    <property type="component" value="Unassembled WGS sequence"/>
</dbReference>
<dbReference type="OrthoDB" id="8588365at2"/>
<proteinExistence type="predicted"/>
<reference evidence="1 2" key="1">
    <citation type="journal article" date="2008" name="Int. J. Syst. Evol. Microbiol.">
        <title>Description of Roseateles aquatilis sp. nov. and Roseateles terrae sp. nov., in the class Betaproteobacteria, and emended description of the genus Roseateles.</title>
        <authorList>
            <person name="Gomila M."/>
            <person name="Bowien B."/>
            <person name="Falsen E."/>
            <person name="Moore E.R."/>
            <person name="Lalucat J."/>
        </authorList>
    </citation>
    <scope>NUCLEOTIDE SEQUENCE [LARGE SCALE GENOMIC DNA]</scope>
    <source>
        <strain evidence="1 2">CCUG 48205</strain>
    </source>
</reference>
<evidence type="ECO:0000313" key="2">
    <source>
        <dbReference type="Proteomes" id="UP000197468"/>
    </source>
</evidence>
<evidence type="ECO:0008006" key="3">
    <source>
        <dbReference type="Google" id="ProtNLM"/>
    </source>
</evidence>
<dbReference type="InterPro" id="IPR027417">
    <property type="entry name" value="P-loop_NTPase"/>
</dbReference>
<organism evidence="1 2">
    <name type="scientific">Roseateles aquatilis</name>
    <dbReference type="NCBI Taxonomy" id="431061"/>
    <lineage>
        <taxon>Bacteria</taxon>
        <taxon>Pseudomonadati</taxon>
        <taxon>Pseudomonadota</taxon>
        <taxon>Betaproteobacteria</taxon>
        <taxon>Burkholderiales</taxon>
        <taxon>Sphaerotilaceae</taxon>
        <taxon>Roseateles</taxon>
    </lineage>
</organism>
<dbReference type="EMBL" id="NIOF01000019">
    <property type="protein sequence ID" value="OWQ83837.1"/>
    <property type="molecule type" value="Genomic_DNA"/>
</dbReference>
<dbReference type="Gene3D" id="3.40.50.300">
    <property type="entry name" value="P-loop containing nucleotide triphosphate hydrolases"/>
    <property type="match status" value="1"/>
</dbReference>
<keyword evidence="2" id="KW-1185">Reference proteome</keyword>
<evidence type="ECO:0000313" key="1">
    <source>
        <dbReference type="EMBL" id="OWQ83837.1"/>
    </source>
</evidence>
<accession>A0A246IUZ4</accession>
<dbReference type="SUPFAM" id="SSF52540">
    <property type="entry name" value="P-loop containing nucleoside triphosphate hydrolases"/>
    <property type="match status" value="1"/>
</dbReference>
<dbReference type="RefSeq" id="WP_088388147.1">
    <property type="nucleotide sequence ID" value="NZ_NIOF01000019.1"/>
</dbReference>
<dbReference type="AlphaFoldDB" id="A0A246IUZ4"/>
<gene>
    <name evidence="1" type="ORF">CDN99_25565</name>
</gene>
<comment type="caution">
    <text evidence="1">The sequence shown here is derived from an EMBL/GenBank/DDBJ whole genome shotgun (WGS) entry which is preliminary data.</text>
</comment>